<dbReference type="AlphaFoldDB" id="A0AAV5S4P3"/>
<dbReference type="EMBL" id="BTGD01000025">
    <property type="protein sequence ID" value="GMM58607.1"/>
    <property type="molecule type" value="Genomic_DNA"/>
</dbReference>
<dbReference type="Proteomes" id="UP001377567">
    <property type="component" value="Unassembled WGS sequence"/>
</dbReference>
<protein>
    <submittedName>
        <fullName evidence="1">Pnt1 protein</fullName>
    </submittedName>
</protein>
<accession>A0AAV5S4P3</accession>
<organism evidence="1 2">
    <name type="scientific">Maudiozyma humilis</name>
    <name type="common">Sour dough yeast</name>
    <name type="synonym">Kazachstania humilis</name>
    <dbReference type="NCBI Taxonomy" id="51915"/>
    <lineage>
        <taxon>Eukaryota</taxon>
        <taxon>Fungi</taxon>
        <taxon>Dikarya</taxon>
        <taxon>Ascomycota</taxon>
        <taxon>Saccharomycotina</taxon>
        <taxon>Saccharomycetes</taxon>
        <taxon>Saccharomycetales</taxon>
        <taxon>Saccharomycetaceae</taxon>
        <taxon>Maudiozyma</taxon>
    </lineage>
</organism>
<name>A0AAV5S4P3_MAUHU</name>
<evidence type="ECO:0000313" key="1">
    <source>
        <dbReference type="EMBL" id="GMM58607.1"/>
    </source>
</evidence>
<keyword evidence="2" id="KW-1185">Reference proteome</keyword>
<gene>
    <name evidence="1" type="ORF">DAKH74_052240</name>
</gene>
<reference evidence="1 2" key="1">
    <citation type="journal article" date="2023" name="Elife">
        <title>Identification of key yeast species and microbe-microbe interactions impacting larval growth of Drosophila in the wild.</title>
        <authorList>
            <person name="Mure A."/>
            <person name="Sugiura Y."/>
            <person name="Maeda R."/>
            <person name="Honda K."/>
            <person name="Sakurai N."/>
            <person name="Takahashi Y."/>
            <person name="Watada M."/>
            <person name="Katoh T."/>
            <person name="Gotoh A."/>
            <person name="Gotoh Y."/>
            <person name="Taniguchi I."/>
            <person name="Nakamura K."/>
            <person name="Hayashi T."/>
            <person name="Katayama T."/>
            <person name="Uemura T."/>
            <person name="Hattori Y."/>
        </authorList>
    </citation>
    <scope>NUCLEOTIDE SEQUENCE [LARGE SCALE GENOMIC DNA]</scope>
    <source>
        <strain evidence="1 2">KH-74</strain>
    </source>
</reference>
<evidence type="ECO:0000313" key="2">
    <source>
        <dbReference type="Proteomes" id="UP001377567"/>
    </source>
</evidence>
<proteinExistence type="predicted"/>
<comment type="caution">
    <text evidence="1">The sequence shown here is derived from an EMBL/GenBank/DDBJ whole genome shotgun (WGS) entry which is preliminary data.</text>
</comment>
<sequence length="411" mass="47707">MSHVPLGPSSMLLKLVARRSIHYKTYPSVISLDSKALFAKSTKDNNLYQLLKTNLEKNRFRVSSKDDELSKDVNSVVTLPGTHSVIAEERARINGSAPVARWRRTPTLWFRIIRSQMKTYRESIKGLYRIHKTYKHVDPKPYSSPEMLKSLEAESLDSAITRKKFVEMYRRSEFWKLPRFVLMFFIFEEMFLVMVYLWPKLGLKSALTVGAYNKITNSHVFSEDLRNQMSGTVGVGKNTASISSPYDMNITTLKALLQQLPVNDVPKWKISVWKLFNIKPKIANLVSEKYKYYVVDDWLLLRSLLDPNVDHLTISDRELVNLIAERQLYSKGEDLNQMVNDVTGRQVLIWRMFLYWSFRFDKVDVLAPLKNGSFTGKWGVNNVSILNFPGTLAEFGDKVEMFNKQHLEWVE</sequence>